<feature type="transmembrane region" description="Helical" evidence="8">
    <location>
        <begin position="35"/>
        <end position="60"/>
    </location>
</feature>
<dbReference type="InterPro" id="IPR051907">
    <property type="entry name" value="DoxX-like_oxidoreductase"/>
</dbReference>
<evidence type="ECO:0000256" key="5">
    <source>
        <dbReference type="ARBA" id="ARBA00022989"/>
    </source>
</evidence>
<comment type="similarity">
    <text evidence="2">Belongs to the DoxX family.</text>
</comment>
<proteinExistence type="inferred from homology"/>
<keyword evidence="6 8" id="KW-0472">Membrane</keyword>
<feature type="transmembrane region" description="Helical" evidence="8">
    <location>
        <begin position="97"/>
        <end position="116"/>
    </location>
</feature>
<evidence type="ECO:0000256" key="8">
    <source>
        <dbReference type="SAM" id="Phobius"/>
    </source>
</evidence>
<dbReference type="Pfam" id="PF07681">
    <property type="entry name" value="DoxX"/>
    <property type="match status" value="1"/>
</dbReference>
<dbReference type="Proteomes" id="UP001165283">
    <property type="component" value="Unassembled WGS sequence"/>
</dbReference>
<dbReference type="PANTHER" id="PTHR33452">
    <property type="entry name" value="OXIDOREDUCTASE CATD-RELATED"/>
    <property type="match status" value="1"/>
</dbReference>
<evidence type="ECO:0000256" key="1">
    <source>
        <dbReference type="ARBA" id="ARBA00004651"/>
    </source>
</evidence>
<feature type="region of interest" description="Disordered" evidence="7">
    <location>
        <begin position="1"/>
        <end position="22"/>
    </location>
</feature>
<keyword evidence="4 8" id="KW-0812">Transmembrane</keyword>
<feature type="transmembrane region" description="Helical" evidence="8">
    <location>
        <begin position="128"/>
        <end position="148"/>
    </location>
</feature>
<sequence>MTASTTTTARTTTARTTTARTTTARADRLREAAWAGFRVVFGFLFVLHGAVGAFGAFGGVDGAGTPVELLSWPGWWGSAIHLVAGALVLVGLWTRPAALLCSGAMAYAYFVVHQPLGALPLQNGGEPAALFAWAFLAIAAVGSGRYALDALRRR</sequence>
<feature type="transmembrane region" description="Helical" evidence="8">
    <location>
        <begin position="72"/>
        <end position="90"/>
    </location>
</feature>
<organism evidence="9 10">
    <name type="scientific">Pseudonocardia humida</name>
    <dbReference type="NCBI Taxonomy" id="2800819"/>
    <lineage>
        <taxon>Bacteria</taxon>
        <taxon>Bacillati</taxon>
        <taxon>Actinomycetota</taxon>
        <taxon>Actinomycetes</taxon>
        <taxon>Pseudonocardiales</taxon>
        <taxon>Pseudonocardiaceae</taxon>
        <taxon>Pseudonocardia</taxon>
    </lineage>
</organism>
<keyword evidence="5 8" id="KW-1133">Transmembrane helix</keyword>
<comment type="caution">
    <text evidence="9">The sequence shown here is derived from an EMBL/GenBank/DDBJ whole genome shotgun (WGS) entry which is preliminary data.</text>
</comment>
<dbReference type="InterPro" id="IPR032808">
    <property type="entry name" value="DoxX"/>
</dbReference>
<evidence type="ECO:0000313" key="9">
    <source>
        <dbReference type="EMBL" id="MCO1655664.1"/>
    </source>
</evidence>
<evidence type="ECO:0000256" key="7">
    <source>
        <dbReference type="SAM" id="MobiDB-lite"/>
    </source>
</evidence>
<evidence type="ECO:0000256" key="6">
    <source>
        <dbReference type="ARBA" id="ARBA00023136"/>
    </source>
</evidence>
<evidence type="ECO:0000313" key="10">
    <source>
        <dbReference type="Proteomes" id="UP001165283"/>
    </source>
</evidence>
<gene>
    <name evidence="9" type="ORF">KDL28_11440</name>
</gene>
<evidence type="ECO:0000256" key="3">
    <source>
        <dbReference type="ARBA" id="ARBA00022475"/>
    </source>
</evidence>
<keyword evidence="3" id="KW-1003">Cell membrane</keyword>
<name>A0ABT0ZYD8_9PSEU</name>
<protein>
    <submittedName>
        <fullName evidence="9">DoxX family protein</fullName>
    </submittedName>
</protein>
<dbReference type="PANTHER" id="PTHR33452:SF4">
    <property type="entry name" value="BLL4328 PROTEIN"/>
    <property type="match status" value="1"/>
</dbReference>
<reference evidence="9" key="1">
    <citation type="submission" date="2021-04" db="EMBL/GenBank/DDBJ databases">
        <title>Pseudonocardia sp. nov., isolated from sandy soil of mangrove forest.</title>
        <authorList>
            <person name="Zan Z."/>
            <person name="Huang R."/>
            <person name="Liu W."/>
        </authorList>
    </citation>
    <scope>NUCLEOTIDE SEQUENCE</scope>
    <source>
        <strain evidence="9">S2-4</strain>
    </source>
</reference>
<evidence type="ECO:0000256" key="2">
    <source>
        <dbReference type="ARBA" id="ARBA00006679"/>
    </source>
</evidence>
<dbReference type="RefSeq" id="WP_252437640.1">
    <property type="nucleotide sequence ID" value="NZ_JAGSOV010000023.1"/>
</dbReference>
<keyword evidence="10" id="KW-1185">Reference proteome</keyword>
<dbReference type="EMBL" id="JAGSOV010000023">
    <property type="protein sequence ID" value="MCO1655664.1"/>
    <property type="molecule type" value="Genomic_DNA"/>
</dbReference>
<comment type="subcellular location">
    <subcellularLocation>
        <location evidence="1">Cell membrane</location>
        <topology evidence="1">Multi-pass membrane protein</topology>
    </subcellularLocation>
</comment>
<accession>A0ABT0ZYD8</accession>
<evidence type="ECO:0000256" key="4">
    <source>
        <dbReference type="ARBA" id="ARBA00022692"/>
    </source>
</evidence>